<organism evidence="7 8">
    <name type="scientific">Tepidanaerobacter acetatoxydans (strain DSM 21804 / JCM 16047 / Re1)</name>
    <dbReference type="NCBI Taxonomy" id="1209989"/>
    <lineage>
        <taxon>Bacteria</taxon>
        <taxon>Bacillati</taxon>
        <taxon>Bacillota</taxon>
        <taxon>Clostridia</taxon>
        <taxon>Thermosediminibacterales</taxon>
        <taxon>Tepidanaerobacteraceae</taxon>
        <taxon>Tepidanaerobacter</taxon>
    </lineage>
</organism>
<evidence type="ECO:0000313" key="8">
    <source>
        <dbReference type="Proteomes" id="UP000010802"/>
    </source>
</evidence>
<evidence type="ECO:0000313" key="7">
    <source>
        <dbReference type="EMBL" id="CCP25463.1"/>
    </source>
</evidence>
<dbReference type="EMBL" id="HF563609">
    <property type="protein sequence ID" value="CCP25463.1"/>
    <property type="molecule type" value="Genomic_DNA"/>
</dbReference>
<protein>
    <submittedName>
        <fullName evidence="7">GTPase</fullName>
    </submittedName>
</protein>
<dbReference type="PANTHER" id="PTHR30448">
    <property type="entry name" value="RNASE ADAPTER PROTEIN RAPZ"/>
    <property type="match status" value="1"/>
</dbReference>
<reference evidence="8" key="1">
    <citation type="journal article" date="2013" name="Genome Announc.">
        <title>First genome sequence of a syntrophic acetate-oxidizing bacterium, Tepidanaerobacter acetatoxydans strain Re1.</title>
        <authorList>
            <person name="Manzoor S."/>
            <person name="Bongcam-Rudloff E."/>
            <person name="Schnurer A."/>
            <person name="Muller B."/>
        </authorList>
    </citation>
    <scope>NUCLEOTIDE SEQUENCE [LARGE SCALE GENOMIC DNA]</scope>
    <source>
        <strain evidence="8">Re1</strain>
    </source>
</reference>
<feature type="domain" description="RapZ C-terminal" evidence="6">
    <location>
        <begin position="167"/>
        <end position="286"/>
    </location>
</feature>
<dbReference type="GO" id="GO:0005525">
    <property type="term" value="F:GTP binding"/>
    <property type="evidence" value="ECO:0007669"/>
    <property type="project" value="UniProtKB-UniRule"/>
</dbReference>
<dbReference type="InterPro" id="IPR053931">
    <property type="entry name" value="RapZ_C"/>
</dbReference>
<accession>L0S0R4</accession>
<dbReference type="eggNOG" id="COG1660">
    <property type="taxonomic scope" value="Bacteria"/>
</dbReference>
<dbReference type="SUPFAM" id="SSF52540">
    <property type="entry name" value="P-loop containing nucleoside triphosphate hydrolases"/>
    <property type="match status" value="1"/>
</dbReference>
<evidence type="ECO:0000256" key="1">
    <source>
        <dbReference type="ARBA" id="ARBA00022741"/>
    </source>
</evidence>
<dbReference type="PIRSF" id="PIRSF005052">
    <property type="entry name" value="P-loopkin"/>
    <property type="match status" value="1"/>
</dbReference>
<dbReference type="KEGG" id="tep:TepRe1_0703"/>
<keyword evidence="8" id="KW-1185">Reference proteome</keyword>
<dbReference type="InterPro" id="IPR027417">
    <property type="entry name" value="P-loop_NTPase"/>
</dbReference>
<evidence type="ECO:0000259" key="5">
    <source>
        <dbReference type="Pfam" id="PF03668"/>
    </source>
</evidence>
<dbReference type="PANTHER" id="PTHR30448:SF0">
    <property type="entry name" value="RNASE ADAPTER PROTEIN RAPZ"/>
    <property type="match status" value="1"/>
</dbReference>
<keyword evidence="3 4" id="KW-0342">GTP-binding</keyword>
<evidence type="ECO:0000256" key="2">
    <source>
        <dbReference type="ARBA" id="ARBA00022840"/>
    </source>
</evidence>
<keyword evidence="1 4" id="KW-0547">Nucleotide-binding</keyword>
<feature type="domain" description="RapZ-like N-terminal" evidence="5">
    <location>
        <begin position="4"/>
        <end position="158"/>
    </location>
</feature>
<evidence type="ECO:0000256" key="4">
    <source>
        <dbReference type="HAMAP-Rule" id="MF_00636"/>
    </source>
</evidence>
<accession>F4LWI8</accession>
<sequence>MNDIEFVIITGLSGAGKTLAMRVFEDHGYFCVDNLPPALIPTFIELCRQSIKKINKIALVIDIRGGGFFDKLFESLNELSKAGHNYEILFLEASDEVLIKRYKESRRRHPLAFEGRIVEGIKSEREKMSKLREVADYIIDTSLTTPAELKEEIVIRFIEQEKEDPFLINIVSFGFKQGIPLDADLVFDVRFLPNPYYIDELRPYTGEDPEVKEFVMKWPESQQFLDKLIDMIQYLIPYYIREGKTQLIIGIGCTGGRHRSVALADEIAARLKIDRCRVIIDHRDIDKDIERS</sequence>
<dbReference type="PATRIC" id="fig|1209989.3.peg.841"/>
<dbReference type="GO" id="GO:0005524">
    <property type="term" value="F:ATP binding"/>
    <property type="evidence" value="ECO:0007669"/>
    <property type="project" value="UniProtKB-UniRule"/>
</dbReference>
<name>F4LWI8_TEPAE</name>
<dbReference type="AlphaFoldDB" id="F4LWI8"/>
<dbReference type="InterPro" id="IPR053930">
    <property type="entry name" value="RapZ-like_N"/>
</dbReference>
<dbReference type="KEGG" id="tae:TepiRe1_0763"/>
<dbReference type="Pfam" id="PF03668">
    <property type="entry name" value="RapZ-like_N"/>
    <property type="match status" value="1"/>
</dbReference>
<evidence type="ECO:0000256" key="3">
    <source>
        <dbReference type="ARBA" id="ARBA00023134"/>
    </source>
</evidence>
<dbReference type="InterPro" id="IPR005337">
    <property type="entry name" value="RapZ-like"/>
</dbReference>
<dbReference type="STRING" id="1209989.TepRe1_0703"/>
<keyword evidence="2 4" id="KW-0067">ATP-binding</keyword>
<proteinExistence type="inferred from homology"/>
<evidence type="ECO:0000259" key="6">
    <source>
        <dbReference type="Pfam" id="PF22740"/>
    </source>
</evidence>
<dbReference type="HOGENOM" id="CLU_059558_0_0_9"/>
<feature type="binding site" evidence="4">
    <location>
        <begin position="11"/>
        <end position="18"/>
    </location>
    <ligand>
        <name>ATP</name>
        <dbReference type="ChEBI" id="CHEBI:30616"/>
    </ligand>
</feature>
<dbReference type="OrthoDB" id="9784461at2"/>
<gene>
    <name evidence="7" type="primary">yvcJ</name>
    <name evidence="7" type="ordered locus">TEPIRE1_0763</name>
</gene>
<dbReference type="Pfam" id="PF22740">
    <property type="entry name" value="PapZ_C"/>
    <property type="match status" value="1"/>
</dbReference>
<dbReference type="NCBIfam" id="NF003828">
    <property type="entry name" value="PRK05416.1"/>
    <property type="match status" value="1"/>
</dbReference>
<dbReference type="Gene3D" id="3.40.50.300">
    <property type="entry name" value="P-loop containing nucleotide triphosphate hydrolases"/>
    <property type="match status" value="1"/>
</dbReference>
<dbReference type="HAMAP" id="MF_00636">
    <property type="entry name" value="RapZ_like"/>
    <property type="match status" value="1"/>
</dbReference>
<dbReference type="Proteomes" id="UP000010802">
    <property type="component" value="Chromosome"/>
</dbReference>
<feature type="binding site" evidence="4">
    <location>
        <begin position="62"/>
        <end position="65"/>
    </location>
    <ligand>
        <name>GTP</name>
        <dbReference type="ChEBI" id="CHEBI:37565"/>
    </ligand>
</feature>